<organism evidence="1 2">
    <name type="scientific">Desulfocucumis palustris</name>
    <dbReference type="NCBI Taxonomy" id="1898651"/>
    <lineage>
        <taxon>Bacteria</taxon>
        <taxon>Bacillati</taxon>
        <taxon>Bacillota</taxon>
        <taxon>Clostridia</taxon>
        <taxon>Eubacteriales</taxon>
        <taxon>Desulfocucumaceae</taxon>
        <taxon>Desulfocucumis</taxon>
    </lineage>
</organism>
<sequence length="47" mass="5737">MVITVNDLFNILFFDLGKINSGFFYRKWRKAYVPQYFQKTFIHETQA</sequence>
<protein>
    <submittedName>
        <fullName evidence="1">Uncharacterized protein</fullName>
    </submittedName>
</protein>
<reference evidence="2" key="1">
    <citation type="submission" date="2018-02" db="EMBL/GenBank/DDBJ databases">
        <title>Genome sequence of Desulfocucumis palustris strain NAW-5.</title>
        <authorList>
            <person name="Watanabe M."/>
            <person name="Kojima H."/>
            <person name="Fukui M."/>
        </authorList>
    </citation>
    <scope>NUCLEOTIDE SEQUENCE [LARGE SCALE GENOMIC DNA]</scope>
    <source>
        <strain evidence="2">NAW-5</strain>
    </source>
</reference>
<accession>A0A2L2XLE6</accession>
<keyword evidence="2" id="KW-1185">Reference proteome</keyword>
<gene>
    <name evidence="1" type="ORF">DCCM_4239</name>
</gene>
<proteinExistence type="predicted"/>
<evidence type="ECO:0000313" key="1">
    <source>
        <dbReference type="EMBL" id="GBF35116.1"/>
    </source>
</evidence>
<dbReference type="Proteomes" id="UP000239549">
    <property type="component" value="Unassembled WGS sequence"/>
</dbReference>
<dbReference type="EMBL" id="BFAV01000157">
    <property type="protein sequence ID" value="GBF35116.1"/>
    <property type="molecule type" value="Genomic_DNA"/>
</dbReference>
<comment type="caution">
    <text evidence="1">The sequence shown here is derived from an EMBL/GenBank/DDBJ whole genome shotgun (WGS) entry which is preliminary data.</text>
</comment>
<evidence type="ECO:0000313" key="2">
    <source>
        <dbReference type="Proteomes" id="UP000239549"/>
    </source>
</evidence>
<name>A0A2L2XLE6_9FIRM</name>
<dbReference type="AlphaFoldDB" id="A0A2L2XLE6"/>